<dbReference type="RefSeq" id="WP_187257984.1">
    <property type="nucleotide sequence ID" value="NZ_JBHULF010000019.1"/>
</dbReference>
<proteinExistence type="predicted"/>
<comment type="caution">
    <text evidence="1">The sequence shown here is derived from an EMBL/GenBank/DDBJ whole genome shotgun (WGS) entry which is preliminary data.</text>
</comment>
<organism evidence="1 2">
    <name type="scientific">Flavihumibacter stibioxidans</name>
    <dbReference type="NCBI Taxonomy" id="1834163"/>
    <lineage>
        <taxon>Bacteria</taxon>
        <taxon>Pseudomonadati</taxon>
        <taxon>Bacteroidota</taxon>
        <taxon>Chitinophagia</taxon>
        <taxon>Chitinophagales</taxon>
        <taxon>Chitinophagaceae</taxon>
        <taxon>Flavihumibacter</taxon>
    </lineage>
</organism>
<evidence type="ECO:0000313" key="1">
    <source>
        <dbReference type="EMBL" id="MBC6492661.1"/>
    </source>
</evidence>
<accession>A0ABR7MCA0</accession>
<dbReference type="Proteomes" id="UP000765802">
    <property type="component" value="Unassembled WGS sequence"/>
</dbReference>
<protein>
    <submittedName>
        <fullName evidence="1">Uncharacterized protein</fullName>
    </submittedName>
</protein>
<name>A0ABR7MCA0_9BACT</name>
<evidence type="ECO:0000313" key="2">
    <source>
        <dbReference type="Proteomes" id="UP000765802"/>
    </source>
</evidence>
<reference evidence="1 2" key="1">
    <citation type="submission" date="2016-07" db="EMBL/GenBank/DDBJ databases">
        <title>Genome analysis of Flavihumibacter stibioxidans YS-17.</title>
        <authorList>
            <person name="Shi K."/>
            <person name="Han Y."/>
            <person name="Wang G."/>
        </authorList>
    </citation>
    <scope>NUCLEOTIDE SEQUENCE [LARGE SCALE GENOMIC DNA]</scope>
    <source>
        <strain evidence="1 2">YS-17</strain>
    </source>
</reference>
<dbReference type="EMBL" id="MBUA01000029">
    <property type="protein sequence ID" value="MBC6492661.1"/>
    <property type="molecule type" value="Genomic_DNA"/>
</dbReference>
<sequence length="63" mass="7638">MQPTEITQFDHALECFQQMDLVLLDLVLDELRTCQDMPRRKFMQMLGTAFRTFREKGNTWKFH</sequence>
<keyword evidence="2" id="KW-1185">Reference proteome</keyword>
<gene>
    <name evidence="1" type="ORF">BC349_16515</name>
</gene>